<feature type="region of interest" description="Disordered" evidence="1">
    <location>
        <begin position="1"/>
        <end position="46"/>
    </location>
</feature>
<sequence>MSDDERGPKGKGKRTKGDGRQEGGGKKGGQKGGGGGGGPSVSRLKVVPKFIQEMQARLRPEEAKRGLDYAELKDKLTPLGTCDDDEYDVEAAQIVGSEFSLDTLRAFQSKRKAAEAPQAQPEESSGPMKFRGKAERGPPAGSGAGRAVSAGSGGGRLGAGPGRGEKTPPEGQSRHTDKAPPVKKRQRLSFDDDEGG</sequence>
<dbReference type="EMBL" id="HBNR01062722">
    <property type="protein sequence ID" value="CAE4632872.1"/>
    <property type="molecule type" value="Transcribed_RNA"/>
</dbReference>
<evidence type="ECO:0000313" key="2">
    <source>
        <dbReference type="EMBL" id="CAE4632872.1"/>
    </source>
</evidence>
<accession>A0A7S4V9R3</accession>
<feature type="region of interest" description="Disordered" evidence="1">
    <location>
        <begin position="109"/>
        <end position="196"/>
    </location>
</feature>
<proteinExistence type="predicted"/>
<gene>
    <name evidence="2" type="ORF">AMON00008_LOCUS44241</name>
</gene>
<feature type="compositionally biased region" description="Basic and acidic residues" evidence="1">
    <location>
        <begin position="15"/>
        <end position="25"/>
    </location>
</feature>
<protein>
    <submittedName>
        <fullName evidence="2">Uncharacterized protein</fullName>
    </submittedName>
</protein>
<dbReference type="AlphaFoldDB" id="A0A7S4V9R3"/>
<name>A0A7S4V9R3_9DINO</name>
<feature type="compositionally biased region" description="Low complexity" evidence="1">
    <location>
        <begin position="137"/>
        <end position="150"/>
    </location>
</feature>
<reference evidence="2" key="1">
    <citation type="submission" date="2021-01" db="EMBL/GenBank/DDBJ databases">
        <authorList>
            <person name="Corre E."/>
            <person name="Pelletier E."/>
            <person name="Niang G."/>
            <person name="Scheremetjew M."/>
            <person name="Finn R."/>
            <person name="Kale V."/>
            <person name="Holt S."/>
            <person name="Cochrane G."/>
            <person name="Meng A."/>
            <person name="Brown T."/>
            <person name="Cohen L."/>
        </authorList>
    </citation>
    <scope>NUCLEOTIDE SEQUENCE</scope>
    <source>
        <strain evidence="2">CCMP3105</strain>
    </source>
</reference>
<feature type="compositionally biased region" description="Basic and acidic residues" evidence="1">
    <location>
        <begin position="163"/>
        <end position="180"/>
    </location>
</feature>
<feature type="compositionally biased region" description="Gly residues" evidence="1">
    <location>
        <begin position="26"/>
        <end position="39"/>
    </location>
</feature>
<feature type="compositionally biased region" description="Gly residues" evidence="1">
    <location>
        <begin position="151"/>
        <end position="162"/>
    </location>
</feature>
<evidence type="ECO:0000256" key="1">
    <source>
        <dbReference type="SAM" id="MobiDB-lite"/>
    </source>
</evidence>
<organism evidence="2">
    <name type="scientific">Alexandrium monilatum</name>
    <dbReference type="NCBI Taxonomy" id="311494"/>
    <lineage>
        <taxon>Eukaryota</taxon>
        <taxon>Sar</taxon>
        <taxon>Alveolata</taxon>
        <taxon>Dinophyceae</taxon>
        <taxon>Gonyaulacales</taxon>
        <taxon>Pyrocystaceae</taxon>
        <taxon>Alexandrium</taxon>
    </lineage>
</organism>